<sequence>MRLVYNNIIEPKYQYHTDSDENDTTIGSPTLPTTDLTPITLYDSDPSEDKSPIYIDFAKAETLDQIITFCNKYGAIINFKLVPKNDNEYHNYQTLQIFECYNDLYDCISYKHFKYYQLQMKYLIEIHRLMLKYNTLKDKSYTNSKDIDNTLKDLLLNCLALIQNPFFSVMYELEYADTTDHEKYRTYFSKYPFIDYIYRLNISKSKHITSQIDDITEAKSATNVDDNSGIKKDDNINTTTDNNAESKTDNNSNSITDIKTDFYSDLIENNGTPAPNADVINFLSRTISNPLTDNDFCHSFFISHQEVIISLAQCIFSDVLSFEIREIYPKITLKDSEIISDWEFPTLVSAIFFYFYLDYSNSKVITRCANKKCNMLFAHSGAYTNRKYCCRECAHKVANRNYKQKITHKNV</sequence>
<dbReference type="InterPro" id="IPR023286">
    <property type="entry name" value="ABATE_dom_sf"/>
</dbReference>
<evidence type="ECO:0000256" key="1">
    <source>
        <dbReference type="SAM" id="MobiDB-lite"/>
    </source>
</evidence>
<organism evidence="2">
    <name type="scientific">Roseburia intestinalis</name>
    <dbReference type="NCBI Taxonomy" id="166486"/>
    <lineage>
        <taxon>Bacteria</taxon>
        <taxon>Bacillati</taxon>
        <taxon>Bacillota</taxon>
        <taxon>Clostridia</taxon>
        <taxon>Lachnospirales</taxon>
        <taxon>Lachnospiraceae</taxon>
        <taxon>Roseburia</taxon>
    </lineage>
</organism>
<name>A0A6N3FTE9_9FIRM</name>
<reference evidence="2" key="1">
    <citation type="submission" date="2019-11" db="EMBL/GenBank/DDBJ databases">
        <authorList>
            <person name="Feng L."/>
        </authorList>
    </citation>
    <scope>NUCLEOTIDE SEQUENCE</scope>
    <source>
        <strain evidence="2">RintestinalisLFYP67</strain>
    </source>
</reference>
<dbReference type="SUPFAM" id="SSF160904">
    <property type="entry name" value="Jann2411-like"/>
    <property type="match status" value="1"/>
</dbReference>
<dbReference type="EMBL" id="CACRUM010000078">
    <property type="protein sequence ID" value="VYU54919.1"/>
    <property type="molecule type" value="Genomic_DNA"/>
</dbReference>
<feature type="region of interest" description="Disordered" evidence="1">
    <location>
        <begin position="223"/>
        <end position="252"/>
    </location>
</feature>
<proteinExistence type="predicted"/>
<accession>A0A6N3FTE9</accession>
<evidence type="ECO:0008006" key="3">
    <source>
        <dbReference type="Google" id="ProtNLM"/>
    </source>
</evidence>
<evidence type="ECO:0000313" key="2">
    <source>
        <dbReference type="EMBL" id="VYU54919.1"/>
    </source>
</evidence>
<dbReference type="AlphaFoldDB" id="A0A6N3FTE9"/>
<gene>
    <name evidence="2" type="ORF">RILFYP67_02313</name>
</gene>
<dbReference type="RefSeq" id="WP_173885300.1">
    <property type="nucleotide sequence ID" value="NZ_CACRUM010000078.1"/>
</dbReference>
<protein>
    <recommendedName>
        <fullName evidence="3">CGNR zinc finger domain-containing protein</fullName>
    </recommendedName>
</protein>